<comment type="caution">
    <text evidence="8">The sequence shown here is derived from an EMBL/GenBank/DDBJ whole genome shotgun (WGS) entry which is preliminary data.</text>
</comment>
<dbReference type="GO" id="GO:0032259">
    <property type="term" value="P:methylation"/>
    <property type="evidence" value="ECO:0007669"/>
    <property type="project" value="UniProtKB-KW"/>
</dbReference>
<comment type="catalytic activity">
    <reaction evidence="7">
        <text>a 2'-deoxycytidine in DNA + S-adenosyl-L-methionine = a 5-methyl-2'-deoxycytidine in DNA + S-adenosyl-L-homocysteine + H(+)</text>
        <dbReference type="Rhea" id="RHEA:13681"/>
        <dbReference type="Rhea" id="RHEA-COMP:11369"/>
        <dbReference type="Rhea" id="RHEA-COMP:11370"/>
        <dbReference type="ChEBI" id="CHEBI:15378"/>
        <dbReference type="ChEBI" id="CHEBI:57856"/>
        <dbReference type="ChEBI" id="CHEBI:59789"/>
        <dbReference type="ChEBI" id="CHEBI:85452"/>
        <dbReference type="ChEBI" id="CHEBI:85454"/>
        <dbReference type="EC" id="2.1.1.37"/>
    </reaction>
</comment>
<dbReference type="SUPFAM" id="SSF53335">
    <property type="entry name" value="S-adenosyl-L-methionine-dependent methyltransferases"/>
    <property type="match status" value="1"/>
</dbReference>
<organism evidence="8 9">
    <name type="scientific">Fusobacterium equinum</name>
    <dbReference type="NCBI Taxonomy" id="134605"/>
    <lineage>
        <taxon>Bacteria</taxon>
        <taxon>Fusobacteriati</taxon>
        <taxon>Fusobacteriota</taxon>
        <taxon>Fusobacteriia</taxon>
        <taxon>Fusobacteriales</taxon>
        <taxon>Fusobacteriaceae</taxon>
        <taxon>Fusobacterium</taxon>
    </lineage>
</organism>
<comment type="similarity">
    <text evidence="5 6">Belongs to the class I-like SAM-binding methyltransferase superfamily. C5-methyltransferase family.</text>
</comment>
<proteinExistence type="inferred from homology"/>
<dbReference type="InterPro" id="IPR029063">
    <property type="entry name" value="SAM-dependent_MTases_sf"/>
</dbReference>
<evidence type="ECO:0000313" key="9">
    <source>
        <dbReference type="Proteomes" id="UP000070617"/>
    </source>
</evidence>
<keyword evidence="2 5" id="KW-0808">Transferase</keyword>
<keyword evidence="4" id="KW-0680">Restriction system</keyword>
<evidence type="ECO:0000256" key="2">
    <source>
        <dbReference type="ARBA" id="ARBA00022679"/>
    </source>
</evidence>
<protein>
    <recommendedName>
        <fullName evidence="7">Cytosine-specific methyltransferase</fullName>
        <ecNumber evidence="7">2.1.1.37</ecNumber>
    </recommendedName>
</protein>
<dbReference type="InterPro" id="IPR050750">
    <property type="entry name" value="C5-MTase"/>
</dbReference>
<dbReference type="EMBL" id="LRPX01000008">
    <property type="protein sequence ID" value="KXA16621.1"/>
    <property type="molecule type" value="Genomic_DNA"/>
</dbReference>
<keyword evidence="1 5" id="KW-0489">Methyltransferase</keyword>
<evidence type="ECO:0000256" key="3">
    <source>
        <dbReference type="ARBA" id="ARBA00022691"/>
    </source>
</evidence>
<dbReference type="PROSITE" id="PS00094">
    <property type="entry name" value="C5_MTASE_1"/>
    <property type="match status" value="1"/>
</dbReference>
<dbReference type="GO" id="GO:0009307">
    <property type="term" value="P:DNA restriction-modification system"/>
    <property type="evidence" value="ECO:0007669"/>
    <property type="project" value="UniProtKB-KW"/>
</dbReference>
<dbReference type="PROSITE" id="PS00095">
    <property type="entry name" value="C5_MTASE_2"/>
    <property type="match status" value="1"/>
</dbReference>
<name>A0A133NK24_9FUSO</name>
<dbReference type="Pfam" id="PF00145">
    <property type="entry name" value="DNA_methylase"/>
    <property type="match status" value="1"/>
</dbReference>
<accession>A0A133NK24</accession>
<dbReference type="PANTHER" id="PTHR46098">
    <property type="entry name" value="TRNA (CYTOSINE(38)-C(5))-METHYLTRANSFERASE"/>
    <property type="match status" value="1"/>
</dbReference>
<evidence type="ECO:0000256" key="5">
    <source>
        <dbReference type="PROSITE-ProRule" id="PRU01016"/>
    </source>
</evidence>
<keyword evidence="9" id="KW-1185">Reference proteome</keyword>
<dbReference type="InterPro" id="IPR031303">
    <property type="entry name" value="C5_meth_CS"/>
</dbReference>
<reference evidence="9" key="1">
    <citation type="submission" date="2016-01" db="EMBL/GenBank/DDBJ databases">
        <authorList>
            <person name="Mitreva M."/>
            <person name="Pepin K.H."/>
            <person name="Mihindukulasuriya K.A."/>
            <person name="Fulton R."/>
            <person name="Fronick C."/>
            <person name="O'Laughlin M."/>
            <person name="Miner T."/>
            <person name="Herter B."/>
            <person name="Rosa B.A."/>
            <person name="Cordes M."/>
            <person name="Tomlinson C."/>
            <person name="Wollam A."/>
            <person name="Palsikar V.B."/>
            <person name="Mardis E.R."/>
            <person name="Wilson R.K."/>
        </authorList>
    </citation>
    <scope>NUCLEOTIDE SEQUENCE [LARGE SCALE GENOMIC DNA]</scope>
    <source>
        <strain evidence="9">CMW8396</strain>
    </source>
</reference>
<dbReference type="PANTHER" id="PTHR46098:SF1">
    <property type="entry name" value="TRNA (CYTOSINE(38)-C(5))-METHYLTRANSFERASE"/>
    <property type="match status" value="1"/>
</dbReference>
<dbReference type="EC" id="2.1.1.37" evidence="7"/>
<dbReference type="REBASE" id="169869">
    <property type="entry name" value="M.Fsp8396ORF391P"/>
</dbReference>
<evidence type="ECO:0000256" key="7">
    <source>
        <dbReference type="RuleBase" id="RU000417"/>
    </source>
</evidence>
<evidence type="ECO:0000313" key="8">
    <source>
        <dbReference type="EMBL" id="KXA16621.1"/>
    </source>
</evidence>
<dbReference type="Proteomes" id="UP000070617">
    <property type="component" value="Unassembled WGS sequence"/>
</dbReference>
<dbReference type="PATRIC" id="fig|134605.3.peg.391"/>
<dbReference type="GO" id="GO:0003886">
    <property type="term" value="F:DNA (cytosine-5-)-methyltransferase activity"/>
    <property type="evidence" value="ECO:0007669"/>
    <property type="project" value="UniProtKB-EC"/>
</dbReference>
<dbReference type="InterPro" id="IPR001525">
    <property type="entry name" value="C5_MeTfrase"/>
</dbReference>
<sequence>MREILFLFLLEVVEIETIKIIELFGGIGAIRKAFIRQKIPHQVIDYVEIDKNCVKSYNVLYGEEFEPKSIADYHPPDEKIDLLMHGSPCQDFSRSGLKKGGTKGSGTRSSLLFETIRIIEEMKIRPKIVLWENVKGVLDKHMRASFFHYLKEMERLGYENKYEILNAIEFGIPQKRERIFVVSILGNNSFDFAKLEKTQTMDISEFLEKDASNLYEVRQESMLRYIRGEPKNNNFRGRLKVIDKFAYTISTKQVRIPNSGIIDLSNGKYRYLTERECFRLMGFDDEDFNKLKAIYPGRKGKLSSILYKQAGNSIVVNVLEAILKEILKN</sequence>
<dbReference type="InterPro" id="IPR018117">
    <property type="entry name" value="C5_DNA_meth_AS"/>
</dbReference>
<dbReference type="NCBIfam" id="TIGR00675">
    <property type="entry name" value="dcm"/>
    <property type="match status" value="1"/>
</dbReference>
<keyword evidence="3 5" id="KW-0949">S-adenosyl-L-methionine</keyword>
<gene>
    <name evidence="8" type="ORF">HMPREF3206_00391</name>
</gene>
<evidence type="ECO:0000256" key="6">
    <source>
        <dbReference type="RuleBase" id="RU000416"/>
    </source>
</evidence>
<dbReference type="AlphaFoldDB" id="A0A133NK24"/>
<dbReference type="Gene3D" id="3.40.50.150">
    <property type="entry name" value="Vaccinia Virus protein VP39"/>
    <property type="match status" value="1"/>
</dbReference>
<evidence type="ECO:0000256" key="1">
    <source>
        <dbReference type="ARBA" id="ARBA00022603"/>
    </source>
</evidence>
<dbReference type="PRINTS" id="PR00105">
    <property type="entry name" value="C5METTRFRASE"/>
</dbReference>
<dbReference type="STRING" id="134605.HMPREF3206_00391"/>
<feature type="active site" evidence="5">
    <location>
        <position position="89"/>
    </location>
</feature>
<dbReference type="RefSeq" id="WP_001877942.1">
    <property type="nucleotide sequence ID" value="NZ_KQ956514.1"/>
</dbReference>
<evidence type="ECO:0000256" key="4">
    <source>
        <dbReference type="ARBA" id="ARBA00022747"/>
    </source>
</evidence>
<dbReference type="PROSITE" id="PS51679">
    <property type="entry name" value="SAM_MT_C5"/>
    <property type="match status" value="1"/>
</dbReference>